<name>A0ABR9C5C6_9HYPH</name>
<evidence type="ECO:0008006" key="4">
    <source>
        <dbReference type="Google" id="ProtNLM"/>
    </source>
</evidence>
<keyword evidence="3" id="KW-1185">Reference proteome</keyword>
<dbReference type="Proteomes" id="UP000615687">
    <property type="component" value="Unassembled WGS sequence"/>
</dbReference>
<organism evidence="2 3">
    <name type="scientific">Roseibium polysiphoniae</name>
    <dbReference type="NCBI Taxonomy" id="2571221"/>
    <lineage>
        <taxon>Bacteria</taxon>
        <taxon>Pseudomonadati</taxon>
        <taxon>Pseudomonadota</taxon>
        <taxon>Alphaproteobacteria</taxon>
        <taxon>Hyphomicrobiales</taxon>
        <taxon>Stappiaceae</taxon>
        <taxon>Roseibium</taxon>
    </lineage>
</organism>
<dbReference type="EMBL" id="JACYXJ010000001">
    <property type="protein sequence ID" value="MBD8874748.1"/>
    <property type="molecule type" value="Genomic_DNA"/>
</dbReference>
<reference evidence="2 3" key="1">
    <citation type="submission" date="2020-09" db="EMBL/GenBank/DDBJ databases">
        <title>The genome sequence of type strain Labrenzia polysiphoniae KACC 19711.</title>
        <authorList>
            <person name="Liu Y."/>
        </authorList>
    </citation>
    <scope>NUCLEOTIDE SEQUENCE [LARGE SCALE GENOMIC DNA]</scope>
    <source>
        <strain evidence="2 3">KACC 19711</strain>
    </source>
</reference>
<evidence type="ECO:0000313" key="2">
    <source>
        <dbReference type="EMBL" id="MBD8874748.1"/>
    </source>
</evidence>
<protein>
    <recommendedName>
        <fullName evidence="4">Antenna pigment protein beta chain</fullName>
    </recommendedName>
</protein>
<sequence>MSAYAQAGLSQELEAANILDEIRQDPWLLGALATGTLLSVGFFMLHACCFGAEAAMLKSLSVICTTAG</sequence>
<keyword evidence="1" id="KW-1133">Transmembrane helix</keyword>
<dbReference type="RefSeq" id="WP_192106332.1">
    <property type="nucleotide sequence ID" value="NZ_JACYXJ010000001.1"/>
</dbReference>
<accession>A0ABR9C5C6</accession>
<feature type="transmembrane region" description="Helical" evidence="1">
    <location>
        <begin position="27"/>
        <end position="52"/>
    </location>
</feature>
<gene>
    <name evidence="2" type="ORF">IG617_00495</name>
</gene>
<comment type="caution">
    <text evidence="2">The sequence shown here is derived from an EMBL/GenBank/DDBJ whole genome shotgun (WGS) entry which is preliminary data.</text>
</comment>
<evidence type="ECO:0000313" key="3">
    <source>
        <dbReference type="Proteomes" id="UP000615687"/>
    </source>
</evidence>
<keyword evidence="1" id="KW-0472">Membrane</keyword>
<keyword evidence="1" id="KW-0812">Transmembrane</keyword>
<evidence type="ECO:0000256" key="1">
    <source>
        <dbReference type="SAM" id="Phobius"/>
    </source>
</evidence>
<proteinExistence type="predicted"/>